<reference evidence="3 4" key="1">
    <citation type="submission" date="2024-03" db="EMBL/GenBank/DDBJ databases">
        <title>Mouse gut bacterial collection (mGBC) of GemPharmatech.</title>
        <authorList>
            <person name="He Y."/>
            <person name="Dong L."/>
            <person name="Wu D."/>
            <person name="Gao X."/>
            <person name="Lin Z."/>
        </authorList>
    </citation>
    <scope>NUCLEOTIDE SEQUENCE [LARGE SCALE GENOMIC DNA]</scope>
    <source>
        <strain evidence="3 4">20-218</strain>
    </source>
</reference>
<organism evidence="3 4">
    <name type="scientific">Lactococcus muris</name>
    <dbReference type="NCBI Taxonomy" id="2941330"/>
    <lineage>
        <taxon>Bacteria</taxon>
        <taxon>Bacillati</taxon>
        <taxon>Bacillota</taxon>
        <taxon>Bacilli</taxon>
        <taxon>Lactobacillales</taxon>
        <taxon>Streptococcaceae</taxon>
        <taxon>Lactococcus</taxon>
    </lineage>
</organism>
<name>A0ABV4DC77_9LACT</name>
<sequence>MTEKEKKKMGRPMFTDKPLKPRTFKISEEDDKKLEKAAREQKKTKSQIIRDLISSL</sequence>
<evidence type="ECO:0000256" key="1">
    <source>
        <dbReference type="SAM" id="MobiDB-lite"/>
    </source>
</evidence>
<dbReference type="Pfam" id="PF01402">
    <property type="entry name" value="RHH_1"/>
    <property type="match status" value="1"/>
</dbReference>
<accession>A0ABV4DC77</accession>
<gene>
    <name evidence="3" type="ORF">AALM99_04805</name>
</gene>
<protein>
    <submittedName>
        <fullName evidence="3">Ribbon-helix-helix protein, CopG family</fullName>
    </submittedName>
</protein>
<feature type="region of interest" description="Disordered" evidence="1">
    <location>
        <begin position="1"/>
        <end position="56"/>
    </location>
</feature>
<dbReference type="RefSeq" id="WP_369918039.1">
    <property type="nucleotide sequence ID" value="NZ_JBCLSQ010000009.1"/>
</dbReference>
<feature type="domain" description="Ribbon-helix-helix protein CopG" evidence="2">
    <location>
        <begin position="23"/>
        <end position="54"/>
    </location>
</feature>
<proteinExistence type="predicted"/>
<dbReference type="EMBL" id="JBCLSQ010000009">
    <property type="protein sequence ID" value="MEY8537760.1"/>
    <property type="molecule type" value="Genomic_DNA"/>
</dbReference>
<dbReference type="Proteomes" id="UP001565242">
    <property type="component" value="Unassembled WGS sequence"/>
</dbReference>
<evidence type="ECO:0000313" key="3">
    <source>
        <dbReference type="EMBL" id="MEY8537760.1"/>
    </source>
</evidence>
<evidence type="ECO:0000313" key="4">
    <source>
        <dbReference type="Proteomes" id="UP001565242"/>
    </source>
</evidence>
<keyword evidence="4" id="KW-1185">Reference proteome</keyword>
<feature type="compositionally biased region" description="Basic and acidic residues" evidence="1">
    <location>
        <begin position="25"/>
        <end position="43"/>
    </location>
</feature>
<evidence type="ECO:0000259" key="2">
    <source>
        <dbReference type="Pfam" id="PF01402"/>
    </source>
</evidence>
<comment type="caution">
    <text evidence="3">The sequence shown here is derived from an EMBL/GenBank/DDBJ whole genome shotgun (WGS) entry which is preliminary data.</text>
</comment>
<dbReference type="InterPro" id="IPR002145">
    <property type="entry name" value="CopG"/>
</dbReference>